<protein>
    <submittedName>
        <fullName evidence="1">Uncharacterized protein</fullName>
    </submittedName>
</protein>
<evidence type="ECO:0000313" key="1">
    <source>
        <dbReference type="EMBL" id="MBE1604116.1"/>
    </source>
</evidence>
<dbReference type="AlphaFoldDB" id="A0A927MNT6"/>
<sequence>MGVLTDADDTPVGFVNEEYGFLMNAARWTDTVQAWDLGGGTASFARELGVTAVSQAGNYASLIRRYEEEGRPCATIVTIDRLLVNDLWESCEIYPSASPSTAGTRSR</sequence>
<dbReference type="RefSeq" id="WP_192748744.1">
    <property type="nucleotide sequence ID" value="NZ_BAABJL010000072.1"/>
</dbReference>
<name>A0A927MNT6_9ACTN</name>
<reference evidence="1" key="1">
    <citation type="submission" date="2020-10" db="EMBL/GenBank/DDBJ databases">
        <title>Sequencing the genomes of 1000 actinobacteria strains.</title>
        <authorList>
            <person name="Klenk H.-P."/>
        </authorList>
    </citation>
    <scope>NUCLEOTIDE SEQUENCE</scope>
    <source>
        <strain evidence="1">DSM 45354</strain>
    </source>
</reference>
<keyword evidence="2" id="KW-1185">Reference proteome</keyword>
<proteinExistence type="predicted"/>
<dbReference type="EMBL" id="JADBEM010000001">
    <property type="protein sequence ID" value="MBE1604116.1"/>
    <property type="molecule type" value="Genomic_DNA"/>
</dbReference>
<dbReference type="Proteomes" id="UP000638648">
    <property type="component" value="Unassembled WGS sequence"/>
</dbReference>
<gene>
    <name evidence="1" type="ORF">HEB94_000964</name>
</gene>
<accession>A0A927MNT6</accession>
<comment type="caution">
    <text evidence="1">The sequence shown here is derived from an EMBL/GenBank/DDBJ whole genome shotgun (WGS) entry which is preliminary data.</text>
</comment>
<evidence type="ECO:0000313" key="2">
    <source>
        <dbReference type="Proteomes" id="UP000638648"/>
    </source>
</evidence>
<organism evidence="1 2">
    <name type="scientific">Actinopolymorpha pittospori</name>
    <dbReference type="NCBI Taxonomy" id="648752"/>
    <lineage>
        <taxon>Bacteria</taxon>
        <taxon>Bacillati</taxon>
        <taxon>Actinomycetota</taxon>
        <taxon>Actinomycetes</taxon>
        <taxon>Propionibacteriales</taxon>
        <taxon>Actinopolymorphaceae</taxon>
        <taxon>Actinopolymorpha</taxon>
    </lineage>
</organism>